<comment type="similarity">
    <text evidence="2 4">Belongs to the pyridoxal phosphate-binding protein YggS/PROSC family.</text>
</comment>
<feature type="domain" description="Alanine racemase N-terminal" evidence="5">
    <location>
        <begin position="6"/>
        <end position="215"/>
    </location>
</feature>
<dbReference type="Gene3D" id="3.20.20.10">
    <property type="entry name" value="Alanine racemase"/>
    <property type="match status" value="1"/>
</dbReference>
<name>A0A381J7K9_9CLOT</name>
<dbReference type="GO" id="GO:0030170">
    <property type="term" value="F:pyridoxal phosphate binding"/>
    <property type="evidence" value="ECO:0007669"/>
    <property type="project" value="UniProtKB-UniRule"/>
</dbReference>
<dbReference type="PANTHER" id="PTHR10146:SF14">
    <property type="entry name" value="PYRIDOXAL PHOSPHATE HOMEOSTASIS PROTEIN"/>
    <property type="match status" value="1"/>
</dbReference>
<dbReference type="InterPro" id="IPR011078">
    <property type="entry name" value="PyrdxlP_homeostasis"/>
</dbReference>
<dbReference type="EMBL" id="UFWZ01000001">
    <property type="protein sequence ID" value="SUY47221.1"/>
    <property type="molecule type" value="Genomic_DNA"/>
</dbReference>
<evidence type="ECO:0000256" key="2">
    <source>
        <dbReference type="HAMAP-Rule" id="MF_02087"/>
    </source>
</evidence>
<sequence length="217" mass="25058">MDILGNLNIISNEIPKDVTFIAVSKQQSRDIIEKAYDCGIKDFGENKVQELLQKSEELPKDIRWHFIGHLQRNKVKYIVDKVYLIQSLDSIRLLSEIEKQFMKQNKVANVLIEINIGKEKSKDGIFLEDLEALIIEIEKCNFVKVKGLMCIIPKGDDKSSESYFKKMKDVWDILSHRRFSNISMDYLSMGMSKDYDLALKCGSNMIRVGEGIFGKRI</sequence>
<dbReference type="NCBIfam" id="TIGR00044">
    <property type="entry name" value="YggS family pyridoxal phosphate-dependent enzyme"/>
    <property type="match status" value="1"/>
</dbReference>
<dbReference type="PIRSF" id="PIRSF004848">
    <property type="entry name" value="YBL036c_PLPDEIII"/>
    <property type="match status" value="1"/>
</dbReference>
<evidence type="ECO:0000256" key="1">
    <source>
        <dbReference type="ARBA" id="ARBA00022898"/>
    </source>
</evidence>
<evidence type="ECO:0000256" key="4">
    <source>
        <dbReference type="RuleBase" id="RU004514"/>
    </source>
</evidence>
<dbReference type="AlphaFoldDB" id="A0A381J7K9"/>
<dbReference type="InterPro" id="IPR029066">
    <property type="entry name" value="PLP-binding_barrel"/>
</dbReference>
<feature type="modified residue" description="N6-(pyridoxal phosphate)lysine" evidence="2 3">
    <location>
        <position position="25"/>
    </location>
</feature>
<dbReference type="FunFam" id="3.20.20.10:FF:000018">
    <property type="entry name" value="Pyridoxal phosphate homeostasis protein"/>
    <property type="match status" value="1"/>
</dbReference>
<keyword evidence="1 2" id="KW-0663">Pyridoxal phosphate</keyword>
<accession>A0A381J7K9</accession>
<dbReference type="Pfam" id="PF01168">
    <property type="entry name" value="Ala_racemase_N"/>
    <property type="match status" value="1"/>
</dbReference>
<proteinExistence type="inferred from homology"/>
<evidence type="ECO:0000313" key="6">
    <source>
        <dbReference type="EMBL" id="SUY47221.1"/>
    </source>
</evidence>
<organism evidence="6 7">
    <name type="scientific">Clostridium putrefaciens</name>
    <dbReference type="NCBI Taxonomy" id="99675"/>
    <lineage>
        <taxon>Bacteria</taxon>
        <taxon>Bacillati</taxon>
        <taxon>Bacillota</taxon>
        <taxon>Clostridia</taxon>
        <taxon>Eubacteriales</taxon>
        <taxon>Clostridiaceae</taxon>
        <taxon>Clostridium</taxon>
    </lineage>
</organism>
<dbReference type="InterPro" id="IPR001608">
    <property type="entry name" value="Ala_racemase_N"/>
</dbReference>
<gene>
    <name evidence="6" type="ORF">NCTC9836_01548</name>
</gene>
<evidence type="ECO:0000256" key="3">
    <source>
        <dbReference type="PIRSR" id="PIRSR004848-1"/>
    </source>
</evidence>
<protein>
    <recommendedName>
        <fullName evidence="2">Pyridoxal phosphate homeostasis protein</fullName>
        <shortName evidence="2">PLP homeostasis protein</shortName>
    </recommendedName>
</protein>
<keyword evidence="7" id="KW-1185">Reference proteome</keyword>
<evidence type="ECO:0000313" key="7">
    <source>
        <dbReference type="Proteomes" id="UP000254664"/>
    </source>
</evidence>
<dbReference type="PANTHER" id="PTHR10146">
    <property type="entry name" value="PROLINE SYNTHETASE CO-TRANSCRIBED BACTERIAL HOMOLOG PROTEIN"/>
    <property type="match status" value="1"/>
</dbReference>
<dbReference type="CDD" id="cd00635">
    <property type="entry name" value="PLPDE_III_YBL036c_like"/>
    <property type="match status" value="1"/>
</dbReference>
<comment type="function">
    <text evidence="2">Pyridoxal 5'-phosphate (PLP)-binding protein, which is involved in PLP homeostasis.</text>
</comment>
<dbReference type="Proteomes" id="UP000254664">
    <property type="component" value="Unassembled WGS sequence"/>
</dbReference>
<dbReference type="PROSITE" id="PS01211">
    <property type="entry name" value="UPF0001"/>
    <property type="match status" value="1"/>
</dbReference>
<comment type="cofactor">
    <cofactor evidence="3">
        <name>pyridoxal 5'-phosphate</name>
        <dbReference type="ChEBI" id="CHEBI:597326"/>
    </cofactor>
</comment>
<dbReference type="HAMAP" id="MF_02087">
    <property type="entry name" value="PLP_homeostasis"/>
    <property type="match status" value="1"/>
</dbReference>
<reference evidence="6 7" key="1">
    <citation type="submission" date="2018-06" db="EMBL/GenBank/DDBJ databases">
        <authorList>
            <consortium name="Pathogen Informatics"/>
            <person name="Doyle S."/>
        </authorList>
    </citation>
    <scope>NUCLEOTIDE SEQUENCE [LARGE SCALE GENOMIC DNA]</scope>
    <source>
        <strain evidence="6 7">NCTC9836</strain>
    </source>
</reference>
<evidence type="ECO:0000259" key="5">
    <source>
        <dbReference type="Pfam" id="PF01168"/>
    </source>
</evidence>
<dbReference type="RefSeq" id="WP_115641199.1">
    <property type="nucleotide sequence ID" value="NZ_UFWZ01000001.1"/>
</dbReference>
<dbReference type="SUPFAM" id="SSF51419">
    <property type="entry name" value="PLP-binding barrel"/>
    <property type="match status" value="1"/>
</dbReference>
<dbReference type="OrthoDB" id="9804072at2"/>